<evidence type="ECO:0000259" key="16">
    <source>
        <dbReference type="PROSITE" id="PS50011"/>
    </source>
</evidence>
<keyword evidence="10" id="KW-0072">Autophagy</keyword>
<dbReference type="CDD" id="cd00180">
    <property type="entry name" value="PKc"/>
    <property type="match status" value="1"/>
</dbReference>
<dbReference type="PROSITE" id="PS00107">
    <property type="entry name" value="PROTEIN_KINASE_ATP"/>
    <property type="match status" value="1"/>
</dbReference>
<dbReference type="GO" id="GO:0010506">
    <property type="term" value="P:regulation of autophagy"/>
    <property type="evidence" value="ECO:0007669"/>
    <property type="project" value="InterPro"/>
</dbReference>
<dbReference type="GO" id="GO:0005776">
    <property type="term" value="C:autophagosome"/>
    <property type="evidence" value="ECO:0007669"/>
    <property type="project" value="TreeGrafter"/>
</dbReference>
<dbReference type="GO" id="GO:0000045">
    <property type="term" value="P:autophagosome assembly"/>
    <property type="evidence" value="ECO:0007669"/>
    <property type="project" value="TreeGrafter"/>
</dbReference>
<dbReference type="OrthoDB" id="10252171at2759"/>
<dbReference type="InterPro" id="IPR010473">
    <property type="entry name" value="GTPase-bd"/>
</dbReference>
<dbReference type="PROSITE" id="PS50011">
    <property type="entry name" value="PROTEIN_KINASE_DOM"/>
    <property type="match status" value="1"/>
</dbReference>
<gene>
    <name evidence="17" type="ORF">N7469_001500</name>
</gene>
<dbReference type="SMART" id="SM00220">
    <property type="entry name" value="S_TKc"/>
    <property type="match status" value="1"/>
</dbReference>
<dbReference type="SUPFAM" id="SSF48371">
    <property type="entry name" value="ARM repeat"/>
    <property type="match status" value="1"/>
</dbReference>
<evidence type="ECO:0000256" key="10">
    <source>
        <dbReference type="ARBA" id="ARBA00023006"/>
    </source>
</evidence>
<dbReference type="GO" id="GO:0005829">
    <property type="term" value="C:cytosol"/>
    <property type="evidence" value="ECO:0007669"/>
    <property type="project" value="TreeGrafter"/>
</dbReference>
<evidence type="ECO:0000256" key="8">
    <source>
        <dbReference type="ARBA" id="ARBA00022777"/>
    </source>
</evidence>
<proteinExistence type="predicted"/>
<evidence type="ECO:0000256" key="7">
    <source>
        <dbReference type="ARBA" id="ARBA00022741"/>
    </source>
</evidence>
<dbReference type="PROSITE" id="PS00108">
    <property type="entry name" value="PROTEIN_KINASE_ST"/>
    <property type="match status" value="1"/>
</dbReference>
<dbReference type="RefSeq" id="XP_056506177.1">
    <property type="nucleotide sequence ID" value="XM_056640420.1"/>
</dbReference>
<evidence type="ECO:0000256" key="14">
    <source>
        <dbReference type="PROSITE-ProRule" id="PRU10141"/>
    </source>
</evidence>
<evidence type="ECO:0000256" key="13">
    <source>
        <dbReference type="ARBA" id="ARBA00048679"/>
    </source>
</evidence>
<comment type="catalytic activity">
    <reaction evidence="13">
        <text>L-seryl-[protein] + ATP = O-phospho-L-seryl-[protein] + ADP + H(+)</text>
        <dbReference type="Rhea" id="RHEA:17989"/>
        <dbReference type="Rhea" id="RHEA-COMP:9863"/>
        <dbReference type="Rhea" id="RHEA-COMP:11604"/>
        <dbReference type="ChEBI" id="CHEBI:15378"/>
        <dbReference type="ChEBI" id="CHEBI:29999"/>
        <dbReference type="ChEBI" id="CHEBI:30616"/>
        <dbReference type="ChEBI" id="CHEBI:83421"/>
        <dbReference type="ChEBI" id="CHEBI:456216"/>
        <dbReference type="EC" id="2.7.11.1"/>
    </reaction>
</comment>
<evidence type="ECO:0000256" key="6">
    <source>
        <dbReference type="ARBA" id="ARBA00022679"/>
    </source>
</evidence>
<dbReference type="PANTHER" id="PTHR24348:SF22">
    <property type="entry name" value="NON-SPECIFIC SERINE_THREONINE PROTEIN KINASE"/>
    <property type="match status" value="1"/>
</dbReference>
<dbReference type="Proteomes" id="UP001147733">
    <property type="component" value="Unassembled WGS sequence"/>
</dbReference>
<keyword evidence="6" id="KW-0808">Transferase</keyword>
<evidence type="ECO:0000256" key="4">
    <source>
        <dbReference type="ARBA" id="ARBA00019599"/>
    </source>
</evidence>
<reference evidence="17" key="2">
    <citation type="journal article" date="2023" name="IMA Fungus">
        <title>Comparative genomic study of the Penicillium genus elucidates a diverse pangenome and 15 lateral gene transfer events.</title>
        <authorList>
            <person name="Petersen C."/>
            <person name="Sorensen T."/>
            <person name="Nielsen M.R."/>
            <person name="Sondergaard T.E."/>
            <person name="Sorensen J.L."/>
            <person name="Fitzpatrick D.A."/>
            <person name="Frisvad J.C."/>
            <person name="Nielsen K.L."/>
        </authorList>
    </citation>
    <scope>NUCLEOTIDE SEQUENCE</scope>
    <source>
        <strain evidence="17">IBT 23319</strain>
    </source>
</reference>
<evidence type="ECO:0000256" key="9">
    <source>
        <dbReference type="ARBA" id="ARBA00022840"/>
    </source>
</evidence>
<dbReference type="GO" id="GO:0031267">
    <property type="term" value="F:small GTPase binding"/>
    <property type="evidence" value="ECO:0007669"/>
    <property type="project" value="InterPro"/>
</dbReference>
<dbReference type="InterPro" id="IPR000719">
    <property type="entry name" value="Prot_kinase_dom"/>
</dbReference>
<evidence type="ECO:0000256" key="1">
    <source>
        <dbReference type="ARBA" id="ARBA00004623"/>
    </source>
</evidence>
<evidence type="ECO:0000256" key="3">
    <source>
        <dbReference type="ARBA" id="ARBA00018572"/>
    </source>
</evidence>
<dbReference type="Pfam" id="PF00069">
    <property type="entry name" value="Pkinase"/>
    <property type="match status" value="1"/>
</dbReference>
<feature type="binding site" evidence="14">
    <location>
        <position position="77"/>
    </location>
    <ligand>
        <name>ATP</name>
        <dbReference type="ChEBI" id="CHEBI:30616"/>
    </ligand>
</feature>
<evidence type="ECO:0000256" key="15">
    <source>
        <dbReference type="SAM" id="MobiDB-lite"/>
    </source>
</evidence>
<evidence type="ECO:0000256" key="5">
    <source>
        <dbReference type="ARBA" id="ARBA00022527"/>
    </source>
</evidence>
<reference evidence="17" key="1">
    <citation type="submission" date="2022-11" db="EMBL/GenBank/DDBJ databases">
        <authorList>
            <person name="Petersen C."/>
        </authorList>
    </citation>
    <scope>NUCLEOTIDE SEQUENCE</scope>
    <source>
        <strain evidence="17">IBT 23319</strain>
    </source>
</reference>
<dbReference type="GO" id="GO:0030036">
    <property type="term" value="P:actin cytoskeleton organization"/>
    <property type="evidence" value="ECO:0007669"/>
    <property type="project" value="InterPro"/>
</dbReference>
<protein>
    <recommendedName>
        <fullName evidence="3">Serine/threonine-protein kinase ATG1</fullName>
        <ecNumber evidence="2">2.7.11.1</ecNumber>
    </recommendedName>
    <alternativeName>
        <fullName evidence="11">Autophagy-related protein 1</fullName>
    </alternativeName>
    <alternativeName>
        <fullName evidence="4">Serine/threonine-protein kinase atg1</fullName>
    </alternativeName>
</protein>
<dbReference type="GO" id="GO:0005524">
    <property type="term" value="F:ATP binding"/>
    <property type="evidence" value="ECO:0007669"/>
    <property type="project" value="UniProtKB-UniRule"/>
</dbReference>
<dbReference type="GeneID" id="81379587"/>
<keyword evidence="7 14" id="KW-0547">Nucleotide-binding</keyword>
<evidence type="ECO:0000256" key="12">
    <source>
        <dbReference type="ARBA" id="ARBA00047899"/>
    </source>
</evidence>
<evidence type="ECO:0000313" key="17">
    <source>
        <dbReference type="EMBL" id="KAJ5243173.1"/>
    </source>
</evidence>
<organism evidence="17 18">
    <name type="scientific">Penicillium citrinum</name>
    <dbReference type="NCBI Taxonomy" id="5077"/>
    <lineage>
        <taxon>Eukaryota</taxon>
        <taxon>Fungi</taxon>
        <taxon>Dikarya</taxon>
        <taxon>Ascomycota</taxon>
        <taxon>Pezizomycotina</taxon>
        <taxon>Eurotiomycetes</taxon>
        <taxon>Eurotiomycetidae</taxon>
        <taxon>Eurotiales</taxon>
        <taxon>Aspergillaceae</taxon>
        <taxon>Penicillium</taxon>
    </lineage>
</organism>
<dbReference type="AlphaFoldDB" id="A0A9W9TW10"/>
<dbReference type="Pfam" id="PF06371">
    <property type="entry name" value="Drf_GBD"/>
    <property type="match status" value="1"/>
</dbReference>
<dbReference type="Gene3D" id="1.25.10.10">
    <property type="entry name" value="Leucine-rich Repeat Variant"/>
    <property type="match status" value="1"/>
</dbReference>
<keyword evidence="18" id="KW-1185">Reference proteome</keyword>
<evidence type="ECO:0000256" key="11">
    <source>
        <dbReference type="ARBA" id="ARBA00030237"/>
    </source>
</evidence>
<keyword evidence="9 14" id="KW-0067">ATP-binding</keyword>
<keyword evidence="5" id="KW-0723">Serine/threonine-protein kinase</keyword>
<dbReference type="EC" id="2.7.11.1" evidence="2"/>
<dbReference type="PANTHER" id="PTHR24348">
    <property type="entry name" value="SERINE/THREONINE-PROTEIN KINASE UNC-51-RELATED"/>
    <property type="match status" value="1"/>
</dbReference>
<name>A0A9W9TW10_PENCI</name>
<dbReference type="SUPFAM" id="SSF56112">
    <property type="entry name" value="Protein kinase-like (PK-like)"/>
    <property type="match status" value="1"/>
</dbReference>
<dbReference type="InterPro" id="IPR011009">
    <property type="entry name" value="Kinase-like_dom_sf"/>
</dbReference>
<dbReference type="Gene3D" id="1.10.510.10">
    <property type="entry name" value="Transferase(Phosphotransferase) domain 1"/>
    <property type="match status" value="1"/>
</dbReference>
<dbReference type="GO" id="GO:0004674">
    <property type="term" value="F:protein serine/threonine kinase activity"/>
    <property type="evidence" value="ECO:0007669"/>
    <property type="project" value="UniProtKB-KW"/>
</dbReference>
<dbReference type="InterPro" id="IPR017441">
    <property type="entry name" value="Protein_kinase_ATP_BS"/>
</dbReference>
<dbReference type="EMBL" id="JAPQKT010000001">
    <property type="protein sequence ID" value="KAJ5243173.1"/>
    <property type="molecule type" value="Genomic_DNA"/>
</dbReference>
<sequence>METRYSELVNDSQIKVDFQIENVTDESGTRQRSIVRRGRAREIWTEGKVIGRGAYGTVSIFIHQKPNGRVKIQAVKKVMKEPLSAGGVDFRKELDAILKFSLGKYTDFFVKCHGWYSNHDCVFIVMEYLEHGDLDAYMKQLGRPLSEPEVVQIVSQLAEALDLLHRSKFVHRDIKPANIFIVQKSPEWQVKIGDFGISKRIKLDSSLRSTVGTRLFCAPEIQDIFPPNTSDESRYNYTEKVDICNGPSAARRLSVGDVLEHAWLKDISIESIKKALPMETQNDSSAYQNQAGSLTISSEISQINRRIDEAMLETIEFFAEEKSRDREESKSRRKHMNDSEKLRSVEKSETSTKNVDESHSGWYIKAIRAGSVTTKQLFSLSETWKSRGQAEDFIKNGGVVALVNLLNKINTVNFWTLPTFITAFAIPKESVELGKRAAVCLFTLTRYPEGVNEALRNQKIITSLIHALVAWDIFTRERATAALTRLMLNQVNDKPLEQNQEAHAVITRKLAEIQPHSKTRWYNIWVSNVSLTLDDLLERSIYPVEEKKMALGYLDSTLLMMNQLVKGANYSSKLREDIVEALQKAGVNNPRVLFFDRLHKLGSPKIDKQIEDAVINGLVHRHEIQWSSE</sequence>
<keyword evidence="8" id="KW-0418">Kinase</keyword>
<comment type="subcellular location">
    <subcellularLocation>
        <location evidence="1">Preautophagosomal structure membrane</location>
        <topology evidence="1">Peripheral membrane protein</topology>
    </subcellularLocation>
</comment>
<dbReference type="InterPro" id="IPR016024">
    <property type="entry name" value="ARM-type_fold"/>
</dbReference>
<dbReference type="GO" id="GO:0034045">
    <property type="term" value="C:phagophore assembly site membrane"/>
    <property type="evidence" value="ECO:0007669"/>
    <property type="project" value="UniProtKB-SubCell"/>
</dbReference>
<dbReference type="InterPro" id="IPR008271">
    <property type="entry name" value="Ser/Thr_kinase_AS"/>
</dbReference>
<evidence type="ECO:0000256" key="2">
    <source>
        <dbReference type="ARBA" id="ARBA00012513"/>
    </source>
</evidence>
<dbReference type="InterPro" id="IPR045269">
    <property type="entry name" value="Atg1-like"/>
</dbReference>
<feature type="region of interest" description="Disordered" evidence="15">
    <location>
        <begin position="323"/>
        <end position="353"/>
    </location>
</feature>
<accession>A0A9W9TW10</accession>
<evidence type="ECO:0000313" key="18">
    <source>
        <dbReference type="Proteomes" id="UP001147733"/>
    </source>
</evidence>
<dbReference type="InterPro" id="IPR011989">
    <property type="entry name" value="ARM-like"/>
</dbReference>
<comment type="catalytic activity">
    <reaction evidence="12">
        <text>L-threonyl-[protein] + ATP = O-phospho-L-threonyl-[protein] + ADP + H(+)</text>
        <dbReference type="Rhea" id="RHEA:46608"/>
        <dbReference type="Rhea" id="RHEA-COMP:11060"/>
        <dbReference type="Rhea" id="RHEA-COMP:11605"/>
        <dbReference type="ChEBI" id="CHEBI:15378"/>
        <dbReference type="ChEBI" id="CHEBI:30013"/>
        <dbReference type="ChEBI" id="CHEBI:30616"/>
        <dbReference type="ChEBI" id="CHEBI:61977"/>
        <dbReference type="ChEBI" id="CHEBI:456216"/>
        <dbReference type="EC" id="2.7.11.1"/>
    </reaction>
</comment>
<feature type="domain" description="Protein kinase" evidence="16">
    <location>
        <begin position="44"/>
        <end position="338"/>
    </location>
</feature>
<dbReference type="GO" id="GO:0003779">
    <property type="term" value="F:actin binding"/>
    <property type="evidence" value="ECO:0007669"/>
    <property type="project" value="InterPro"/>
</dbReference>
<comment type="caution">
    <text evidence="17">The sequence shown here is derived from an EMBL/GenBank/DDBJ whole genome shotgun (WGS) entry which is preliminary data.</text>
</comment>